<feature type="domain" description="Imm-5-like" evidence="1">
    <location>
        <begin position="10"/>
        <end position="144"/>
    </location>
</feature>
<gene>
    <name evidence="2" type="ORF">SAMN05421803_11611</name>
</gene>
<dbReference type="STRING" id="758803.SAMN05421803_11611"/>
<dbReference type="OrthoDB" id="166981at2"/>
<dbReference type="InterPro" id="IPR048667">
    <property type="entry name" value="Imm5-like"/>
</dbReference>
<evidence type="ECO:0000313" key="3">
    <source>
        <dbReference type="Proteomes" id="UP000184452"/>
    </source>
</evidence>
<reference evidence="2 3" key="1">
    <citation type="submission" date="2016-11" db="EMBL/GenBank/DDBJ databases">
        <authorList>
            <person name="Jaros S."/>
            <person name="Januszkiewicz K."/>
            <person name="Wedrychowicz H."/>
        </authorList>
    </citation>
    <scope>NUCLEOTIDE SEQUENCE [LARGE SCALE GENOMIC DNA]</scope>
    <source>
        <strain evidence="2 3">CGMCC 4.5723</strain>
    </source>
</reference>
<dbReference type="EMBL" id="FQZK01000016">
    <property type="protein sequence ID" value="SHK23282.1"/>
    <property type="molecule type" value="Genomic_DNA"/>
</dbReference>
<organism evidence="2 3">
    <name type="scientific">Nocardiopsis flavescens</name>
    <dbReference type="NCBI Taxonomy" id="758803"/>
    <lineage>
        <taxon>Bacteria</taxon>
        <taxon>Bacillati</taxon>
        <taxon>Actinomycetota</taxon>
        <taxon>Actinomycetes</taxon>
        <taxon>Streptosporangiales</taxon>
        <taxon>Nocardiopsidaceae</taxon>
        <taxon>Nocardiopsis</taxon>
    </lineage>
</organism>
<accession>A0A1M6QSL9</accession>
<dbReference type="AlphaFoldDB" id="A0A1M6QSL9"/>
<dbReference type="Proteomes" id="UP000184452">
    <property type="component" value="Unassembled WGS sequence"/>
</dbReference>
<name>A0A1M6QSL9_9ACTN</name>
<dbReference type="RefSeq" id="WP_073381363.1">
    <property type="nucleotide sequence ID" value="NZ_FQZK01000016.1"/>
</dbReference>
<sequence length="178" mass="19020">MGDEPREVELDDDERRMLTRWAVACAERALPVFEAVAPADGRPREAVGQARAYALGERRTRRLRTAAWAATAAGREVGDPAAEAAARAAVAAAGMPYIHAIATPHQVRHVHGPALSLALAREAAAGGDPAVGEEEVRWAVDRAPAGLREVVRRFPAGDLGGRTRQSLLRRLVDAGLRD</sequence>
<evidence type="ECO:0000259" key="1">
    <source>
        <dbReference type="Pfam" id="PF21805"/>
    </source>
</evidence>
<protein>
    <recommendedName>
        <fullName evidence="1">Imm-5-like domain-containing protein</fullName>
    </recommendedName>
</protein>
<proteinExistence type="predicted"/>
<dbReference type="Pfam" id="PF21805">
    <property type="entry name" value="Imm5_like"/>
    <property type="match status" value="1"/>
</dbReference>
<keyword evidence="3" id="KW-1185">Reference proteome</keyword>
<evidence type="ECO:0000313" key="2">
    <source>
        <dbReference type="EMBL" id="SHK23282.1"/>
    </source>
</evidence>